<feature type="domain" description="Abortive infection phage resistance protein N-terminal" evidence="2">
    <location>
        <begin position="32"/>
        <end position="179"/>
    </location>
</feature>
<evidence type="ECO:0000313" key="3">
    <source>
        <dbReference type="EMBL" id="WWM69458.1"/>
    </source>
</evidence>
<protein>
    <submittedName>
        <fullName evidence="3">AIPR family protein</fullName>
    </submittedName>
</protein>
<dbReference type="InterPro" id="IPR055101">
    <property type="entry name" value="AIPR_N"/>
</dbReference>
<dbReference type="RefSeq" id="WP_338501519.1">
    <property type="nucleotide sequence ID" value="NZ_CP145607.1"/>
</dbReference>
<dbReference type="Pfam" id="PF10592">
    <property type="entry name" value="AIPR"/>
    <property type="match status" value="1"/>
</dbReference>
<name>A0ABZ2FYR9_9SPHN</name>
<sequence length="678" mass="74728">MTEDLVAFRSGLISAAHEEASIEGSEANADHFAAIVGRLLEEAGIVENLSRLPFDGMIGSARARMSLGALDEDGETLILMSALLCEPDSKLGLPQIREAAERCLRFYTEATRDGLRRAECVAPEVQEFGKQIENTAQQISLVRVIVVTDAEIPAAVLQERQIEGTIIRFEIFDLKRLIRVLGEGASREDIEVDLTNELGAPLPCLKIPSSTGEYDTYLAAVPGELLSRIYAKFGTRLLELNVRAFLGVRGKKTANAGLRDTLLRSPDRFLAFNNGIVATVDDISLCTNENGVAVGSLKGLQIVNGGQTTASLFRAKRKERADISHVMVPTKIIHVKGNATALDEMVRSISRSANTQNTVQPADFSANDPFHWDVERLANNSWSPDGRTRWFYERARGTYGVAEDNAELSAATKRLFKVETPKERRFTKTDLARYVSAWEGRPFEVARGGQKNFQLFMQRLKQSPIEIDEPWFQRLIATAILYRTTERIVRQAGFPAYRALISAYTVALIGQLTGGRMDFGLIWKQQSLSEGFEALVATWAAEVDRLVRETAGNRMPTEWAKKEECWASLCAQMPAPPAALPPELMHQGGRSPEHGSAKPAVPLTSADYLLIQKTMELDAGTLLRISEEGKQSGLLHWKVAAICQTVATYAAGGWNRRPSAKQCRVVIDAVEKVRAAAD</sequence>
<keyword evidence="4" id="KW-1185">Reference proteome</keyword>
<evidence type="ECO:0000259" key="2">
    <source>
        <dbReference type="Pfam" id="PF22879"/>
    </source>
</evidence>
<evidence type="ECO:0000313" key="4">
    <source>
        <dbReference type="Proteomes" id="UP001382935"/>
    </source>
</evidence>
<reference evidence="3 4" key="1">
    <citation type="submission" date="2024-02" db="EMBL/GenBank/DDBJ databases">
        <title>Full genome sequence of Sphingomonas kaistensis.</title>
        <authorList>
            <person name="Poletto B.L."/>
            <person name="Silva G."/>
            <person name="Galante D."/>
            <person name="Campos K.R."/>
            <person name="Santos M.B.N."/>
            <person name="Sacchi C.T."/>
        </authorList>
    </citation>
    <scope>NUCLEOTIDE SEQUENCE [LARGE SCALE GENOMIC DNA]</scope>
    <source>
        <strain evidence="3 4">MA4R</strain>
    </source>
</reference>
<dbReference type="Proteomes" id="UP001382935">
    <property type="component" value="Chromosome"/>
</dbReference>
<evidence type="ECO:0000259" key="1">
    <source>
        <dbReference type="Pfam" id="PF10592"/>
    </source>
</evidence>
<dbReference type="InterPro" id="IPR018891">
    <property type="entry name" value="AIPR_C"/>
</dbReference>
<dbReference type="Pfam" id="PF22879">
    <property type="entry name" value="AIPR_N"/>
    <property type="match status" value="1"/>
</dbReference>
<accession>A0ABZ2FYR9</accession>
<proteinExistence type="predicted"/>
<feature type="domain" description="Abortive phage infection protein C-terminal" evidence="1">
    <location>
        <begin position="238"/>
        <end position="550"/>
    </location>
</feature>
<dbReference type="EMBL" id="CP145607">
    <property type="protein sequence ID" value="WWM69458.1"/>
    <property type="molecule type" value="Genomic_DNA"/>
</dbReference>
<gene>
    <name evidence="3" type="ORF">V6R86_01775</name>
</gene>
<organism evidence="3 4">
    <name type="scientific">Sphingomonas kaistensis</name>
    <dbReference type="NCBI Taxonomy" id="298708"/>
    <lineage>
        <taxon>Bacteria</taxon>
        <taxon>Pseudomonadati</taxon>
        <taxon>Pseudomonadota</taxon>
        <taxon>Alphaproteobacteria</taxon>
        <taxon>Sphingomonadales</taxon>
        <taxon>Sphingomonadaceae</taxon>
        <taxon>Sphingomonas</taxon>
    </lineage>
</organism>